<evidence type="ECO:0000256" key="5">
    <source>
        <dbReference type="RuleBase" id="RU000454"/>
    </source>
</evidence>
<dbReference type="EMBL" id="JBHFFA010000003">
    <property type="protein sequence ID" value="KAL2633595.1"/>
    <property type="molecule type" value="Genomic_DNA"/>
</dbReference>
<feature type="domain" description="Peptidase A1" evidence="7">
    <location>
        <begin position="138"/>
        <end position="503"/>
    </location>
</feature>
<evidence type="ECO:0000313" key="9">
    <source>
        <dbReference type="Proteomes" id="UP001605036"/>
    </source>
</evidence>
<protein>
    <recommendedName>
        <fullName evidence="7">Peptidase A1 domain-containing protein</fullName>
    </recommendedName>
</protein>
<dbReference type="GO" id="GO:0006508">
    <property type="term" value="P:proteolysis"/>
    <property type="evidence" value="ECO:0007669"/>
    <property type="project" value="UniProtKB-KW"/>
</dbReference>
<keyword evidence="2 5" id="KW-0645">Protease</keyword>
<dbReference type="Pfam" id="PF14541">
    <property type="entry name" value="TAXi_C"/>
    <property type="match status" value="1"/>
</dbReference>
<keyword evidence="9" id="KW-1185">Reference proteome</keyword>
<comment type="similarity">
    <text evidence="1 5">Belongs to the peptidase A1 family.</text>
</comment>
<proteinExistence type="inferred from homology"/>
<feature type="active site" evidence="4">
    <location>
        <position position="156"/>
    </location>
</feature>
<dbReference type="PRINTS" id="PR00792">
    <property type="entry name" value="PEPSIN"/>
</dbReference>
<sequence length="535" mass="58847">MGRRRSTPSLIILIALLFLSTNARFSLSWPSESTPESTSWRAPFSSSRRQLLELVTSSSWHQQLPKGIRAELLHRDHELRSPSSENLSPMERAARDLDLSRRRAEHLNSIGELRIRNGAKRHLIEEYKTKVTSAPGEYVMSISLGTPAQNFVAVIDTGSDLTWLQCSTCSGSCFRQVNRPFQVQNSSTYTNLACTDTACESFLKGYDSKWVTSCSTGGNLQQVGCKYSYFYADSSNTTGDFASDVINLQGLDGNFTKVPNFAFGCSQRTFSPSSLFEGSDGLVGLGQGSISFPAQIGSLYGDVFSYCLVSVGNSRSKSSTMYFGKDASVFNVTGLQYTPLIQSKNNPTFYYVGLEGITVDGMQIPVSKEWFSLKTGRGGVFFDSGTTLTILEPRAMEVLVSAVSQRLNYTRVSRGSGLDYCWNAGGRFESDIKGPKISFNFTGANYELDFENAFILLSDGTSQLLCLAMAAAGEDGASSIIGNIPQRNFHVVYDRVQNRIGWAKKQCSSATTLSFRIVLSLLFQFLVVALLHSDR</sequence>
<feature type="active site" evidence="4">
    <location>
        <position position="383"/>
    </location>
</feature>
<dbReference type="InterPro" id="IPR021109">
    <property type="entry name" value="Peptidase_aspartic_dom_sf"/>
</dbReference>
<gene>
    <name evidence="8" type="ORF">R1flu_005074</name>
</gene>
<evidence type="ECO:0000256" key="3">
    <source>
        <dbReference type="ARBA" id="ARBA00022801"/>
    </source>
</evidence>
<keyword evidence="5" id="KW-0064">Aspartyl protease</keyword>
<dbReference type="InterPro" id="IPR032861">
    <property type="entry name" value="TAXi_N"/>
</dbReference>
<name>A0ABD1YSW9_9MARC</name>
<dbReference type="Pfam" id="PF14543">
    <property type="entry name" value="TAXi_N"/>
    <property type="match status" value="1"/>
</dbReference>
<evidence type="ECO:0000259" key="7">
    <source>
        <dbReference type="PROSITE" id="PS51767"/>
    </source>
</evidence>
<evidence type="ECO:0000256" key="4">
    <source>
        <dbReference type="PIRSR" id="PIRSR601461-1"/>
    </source>
</evidence>
<dbReference type="AlphaFoldDB" id="A0ABD1YSW9"/>
<dbReference type="Gene3D" id="2.40.70.10">
    <property type="entry name" value="Acid Proteases"/>
    <property type="match status" value="2"/>
</dbReference>
<accession>A0ABD1YSW9</accession>
<dbReference type="Proteomes" id="UP001605036">
    <property type="component" value="Unassembled WGS sequence"/>
</dbReference>
<keyword evidence="3 5" id="KW-0378">Hydrolase</keyword>
<feature type="signal peptide" evidence="6">
    <location>
        <begin position="1"/>
        <end position="23"/>
    </location>
</feature>
<dbReference type="PANTHER" id="PTHR47967">
    <property type="entry name" value="OS07G0603500 PROTEIN-RELATED"/>
    <property type="match status" value="1"/>
</dbReference>
<dbReference type="PANTHER" id="PTHR47967:SF128">
    <property type="entry name" value="ASPARTIC PROTEINASE CDR1-LIKE"/>
    <property type="match status" value="1"/>
</dbReference>
<dbReference type="GO" id="GO:0004190">
    <property type="term" value="F:aspartic-type endopeptidase activity"/>
    <property type="evidence" value="ECO:0007669"/>
    <property type="project" value="UniProtKB-KW"/>
</dbReference>
<keyword evidence="6" id="KW-0732">Signal</keyword>
<dbReference type="PROSITE" id="PS00141">
    <property type="entry name" value="ASP_PROTEASE"/>
    <property type="match status" value="1"/>
</dbReference>
<dbReference type="InterPro" id="IPR033121">
    <property type="entry name" value="PEPTIDASE_A1"/>
</dbReference>
<evidence type="ECO:0000256" key="6">
    <source>
        <dbReference type="SAM" id="SignalP"/>
    </source>
</evidence>
<dbReference type="InterPro" id="IPR001461">
    <property type="entry name" value="Aspartic_peptidase_A1"/>
</dbReference>
<dbReference type="InterPro" id="IPR051708">
    <property type="entry name" value="Plant_Aspart_Prot_A1"/>
</dbReference>
<feature type="chain" id="PRO_5044819626" description="Peptidase A1 domain-containing protein" evidence="6">
    <location>
        <begin position="24"/>
        <end position="535"/>
    </location>
</feature>
<organism evidence="8 9">
    <name type="scientific">Riccia fluitans</name>
    <dbReference type="NCBI Taxonomy" id="41844"/>
    <lineage>
        <taxon>Eukaryota</taxon>
        <taxon>Viridiplantae</taxon>
        <taxon>Streptophyta</taxon>
        <taxon>Embryophyta</taxon>
        <taxon>Marchantiophyta</taxon>
        <taxon>Marchantiopsida</taxon>
        <taxon>Marchantiidae</taxon>
        <taxon>Marchantiales</taxon>
        <taxon>Ricciaceae</taxon>
        <taxon>Riccia</taxon>
    </lineage>
</organism>
<dbReference type="InterPro" id="IPR001969">
    <property type="entry name" value="Aspartic_peptidase_AS"/>
</dbReference>
<evidence type="ECO:0000256" key="1">
    <source>
        <dbReference type="ARBA" id="ARBA00007447"/>
    </source>
</evidence>
<dbReference type="InterPro" id="IPR032799">
    <property type="entry name" value="TAXi_C"/>
</dbReference>
<dbReference type="PROSITE" id="PS51767">
    <property type="entry name" value="PEPTIDASE_A1"/>
    <property type="match status" value="1"/>
</dbReference>
<evidence type="ECO:0000256" key="2">
    <source>
        <dbReference type="ARBA" id="ARBA00022670"/>
    </source>
</evidence>
<comment type="caution">
    <text evidence="8">The sequence shown here is derived from an EMBL/GenBank/DDBJ whole genome shotgun (WGS) entry which is preliminary data.</text>
</comment>
<evidence type="ECO:0000313" key="8">
    <source>
        <dbReference type="EMBL" id="KAL2633595.1"/>
    </source>
</evidence>
<dbReference type="SUPFAM" id="SSF50630">
    <property type="entry name" value="Acid proteases"/>
    <property type="match status" value="1"/>
</dbReference>
<reference evidence="8 9" key="1">
    <citation type="submission" date="2024-09" db="EMBL/GenBank/DDBJ databases">
        <title>Chromosome-scale assembly of Riccia fluitans.</title>
        <authorList>
            <person name="Paukszto L."/>
            <person name="Sawicki J."/>
            <person name="Karawczyk K."/>
            <person name="Piernik-Szablinska J."/>
            <person name="Szczecinska M."/>
            <person name="Mazdziarz M."/>
        </authorList>
    </citation>
    <scope>NUCLEOTIDE SEQUENCE [LARGE SCALE GENOMIC DNA]</scope>
    <source>
        <strain evidence="8">Rf_01</strain>
        <tissue evidence="8">Aerial parts of the thallus</tissue>
    </source>
</reference>